<feature type="compositionally biased region" description="Low complexity" evidence="6">
    <location>
        <begin position="513"/>
        <end position="532"/>
    </location>
</feature>
<evidence type="ECO:0000259" key="8">
    <source>
        <dbReference type="PROSITE" id="PS50850"/>
    </source>
</evidence>
<feature type="transmembrane region" description="Helical" evidence="7">
    <location>
        <begin position="480"/>
        <end position="499"/>
    </location>
</feature>
<evidence type="ECO:0000256" key="4">
    <source>
        <dbReference type="ARBA" id="ARBA00022989"/>
    </source>
</evidence>
<reference evidence="9" key="1">
    <citation type="submission" date="2021-01" db="UniProtKB">
        <authorList>
            <consortium name="EnsemblMetazoa"/>
        </authorList>
    </citation>
    <scope>IDENTIFICATION</scope>
</reference>
<evidence type="ECO:0000256" key="2">
    <source>
        <dbReference type="ARBA" id="ARBA00022448"/>
    </source>
</evidence>
<feature type="transmembrane region" description="Helical" evidence="7">
    <location>
        <begin position="295"/>
        <end position="316"/>
    </location>
</feature>
<feature type="transmembrane region" description="Helical" evidence="7">
    <location>
        <begin position="90"/>
        <end position="108"/>
    </location>
</feature>
<evidence type="ECO:0000256" key="1">
    <source>
        <dbReference type="ARBA" id="ARBA00004141"/>
    </source>
</evidence>
<feature type="region of interest" description="Disordered" evidence="6">
    <location>
        <begin position="511"/>
        <end position="532"/>
    </location>
</feature>
<feature type="transmembrane region" description="Helical" evidence="7">
    <location>
        <begin position="432"/>
        <end position="451"/>
    </location>
</feature>
<organism evidence="9 10">
    <name type="scientific">Clytia hemisphaerica</name>
    <dbReference type="NCBI Taxonomy" id="252671"/>
    <lineage>
        <taxon>Eukaryota</taxon>
        <taxon>Metazoa</taxon>
        <taxon>Cnidaria</taxon>
        <taxon>Hydrozoa</taxon>
        <taxon>Hydroidolina</taxon>
        <taxon>Leptothecata</taxon>
        <taxon>Obeliida</taxon>
        <taxon>Clytiidae</taxon>
        <taxon>Clytia</taxon>
    </lineage>
</organism>
<feature type="transmembrane region" description="Helical" evidence="7">
    <location>
        <begin position="191"/>
        <end position="211"/>
    </location>
</feature>
<feature type="transmembrane region" description="Helical" evidence="7">
    <location>
        <begin position="147"/>
        <end position="171"/>
    </location>
</feature>
<accession>A0A7M5U5L5</accession>
<evidence type="ECO:0000256" key="7">
    <source>
        <dbReference type="SAM" id="Phobius"/>
    </source>
</evidence>
<dbReference type="InterPro" id="IPR036259">
    <property type="entry name" value="MFS_trans_sf"/>
</dbReference>
<keyword evidence="2" id="KW-0813">Transport</keyword>
<keyword evidence="10" id="KW-1185">Reference proteome</keyword>
<dbReference type="PANTHER" id="PTHR23504">
    <property type="entry name" value="MAJOR FACILITATOR SUPERFAMILY DOMAIN-CONTAINING PROTEIN 10"/>
    <property type="match status" value="1"/>
</dbReference>
<dbReference type="PROSITE" id="PS50850">
    <property type="entry name" value="MFS"/>
    <property type="match status" value="1"/>
</dbReference>
<feature type="transmembrane region" description="Helical" evidence="7">
    <location>
        <begin position="367"/>
        <end position="388"/>
    </location>
</feature>
<dbReference type="GO" id="GO:0016020">
    <property type="term" value="C:membrane"/>
    <property type="evidence" value="ECO:0007669"/>
    <property type="project" value="UniProtKB-SubCell"/>
</dbReference>
<feature type="domain" description="Major facilitator superfamily (MFS) profile" evidence="8">
    <location>
        <begin position="21"/>
        <end position="504"/>
    </location>
</feature>
<feature type="transmembrane region" description="Helical" evidence="7">
    <location>
        <begin position="20"/>
        <end position="43"/>
    </location>
</feature>
<feature type="transmembrane region" description="Helical" evidence="7">
    <location>
        <begin position="336"/>
        <end position="355"/>
    </location>
</feature>
<dbReference type="Pfam" id="PF07690">
    <property type="entry name" value="MFS_1"/>
    <property type="match status" value="1"/>
</dbReference>
<dbReference type="Proteomes" id="UP000594262">
    <property type="component" value="Unplaced"/>
</dbReference>
<proteinExistence type="predicted"/>
<keyword evidence="3 7" id="KW-0812">Transmembrane</keyword>
<evidence type="ECO:0000256" key="5">
    <source>
        <dbReference type="ARBA" id="ARBA00023136"/>
    </source>
</evidence>
<dbReference type="PANTHER" id="PTHR23504:SF15">
    <property type="entry name" value="MAJOR FACILITATOR SUPERFAMILY (MFS) PROFILE DOMAIN-CONTAINING PROTEIN"/>
    <property type="match status" value="1"/>
</dbReference>
<dbReference type="SUPFAM" id="SSF103473">
    <property type="entry name" value="MFS general substrate transporter"/>
    <property type="match status" value="1"/>
</dbReference>
<protein>
    <recommendedName>
        <fullName evidence="8">Major facilitator superfamily (MFS) profile domain-containing protein</fullName>
    </recommendedName>
</protein>
<evidence type="ECO:0000256" key="6">
    <source>
        <dbReference type="SAM" id="MobiDB-lite"/>
    </source>
</evidence>
<dbReference type="AlphaFoldDB" id="A0A7M5U5L5"/>
<keyword evidence="4 7" id="KW-1133">Transmembrane helix</keyword>
<dbReference type="Gene3D" id="1.20.1250.20">
    <property type="entry name" value="MFS general substrate transporter like domains"/>
    <property type="match status" value="1"/>
</dbReference>
<dbReference type="InterPro" id="IPR020846">
    <property type="entry name" value="MFS_dom"/>
</dbReference>
<feature type="transmembrane region" description="Helical" evidence="7">
    <location>
        <begin position="114"/>
        <end position="135"/>
    </location>
</feature>
<feature type="transmembrane region" description="Helical" evidence="7">
    <location>
        <begin position="394"/>
        <end position="420"/>
    </location>
</feature>
<evidence type="ECO:0000313" key="10">
    <source>
        <dbReference type="Proteomes" id="UP000594262"/>
    </source>
</evidence>
<keyword evidence="5 7" id="KW-0472">Membrane</keyword>
<dbReference type="GO" id="GO:0022857">
    <property type="term" value="F:transmembrane transporter activity"/>
    <property type="evidence" value="ECO:0007669"/>
    <property type="project" value="InterPro"/>
</dbReference>
<comment type="subcellular location">
    <subcellularLocation>
        <location evidence="1">Membrane</location>
        <topology evidence="1">Multi-pass membrane protein</topology>
    </subcellularLocation>
</comment>
<dbReference type="OrthoDB" id="440553at2759"/>
<dbReference type="EnsemblMetazoa" id="CLYHEMT006551.3">
    <property type="protein sequence ID" value="CLYHEMP006551.3"/>
    <property type="gene ID" value="CLYHEMG006551"/>
</dbReference>
<evidence type="ECO:0000313" key="9">
    <source>
        <dbReference type="EnsemblMetazoa" id="CLYHEMP006551.3"/>
    </source>
</evidence>
<name>A0A7M5U5L5_9CNID</name>
<feature type="transmembrane region" description="Helical" evidence="7">
    <location>
        <begin position="63"/>
        <end position="83"/>
    </location>
</feature>
<evidence type="ECO:0000256" key="3">
    <source>
        <dbReference type="ARBA" id="ARBA00022692"/>
    </source>
</evidence>
<sequence length="557" mass="61543">MKKFLEKLIYGPGITPLPWYCVMIAFLGEITNGMTKTSVFTYLPKLVKSFGVSEEDTGSVAGFISSAMLASSFLFSFLIGYLTDRFNKKYLLICTSLFGAIASLVFGFTTSITYALILRFIQGIPGILITAQALLFSKCDKTNRSIAMAFCLSAFCFGMVLGPAIGGFFAFPTESFQSFPKGTIFDSYPILLPNILLAVCFLVLSICTCFLQYDHINPESYSNLDEKEDIRFLASGGEEKKYNNEDGHGSLQDAFFIASHEEDAKVSYNILQKPDGTFEKIKSARIFKVFSNKNAMLCSISYMCFGFNVTGFNELYPLWASTSTDYNGLGFTVKEVGESLMIACIPLIFLLIIIISKLSQRFGMKKMYMGSLAIQSVLVVIFPTIKYVPYKSLVWILLVIFIFVIRILYGAAFTAAIVIITSSVHKDLLGTVNGVAVAFMNISSAVAPYAYGTMYSWSLRNIKGITKNTDPLGFPFDPHFPYIVMSVVSLVVLALVYFVKEIEFSDDDEKSTDYASTATSSSSSITSSLDSTPIKNSAPLDNSYENSLKTEKSRLIV</sequence>
<dbReference type="InterPro" id="IPR011701">
    <property type="entry name" value="MFS"/>
</dbReference>